<protein>
    <submittedName>
        <fullName evidence="3">Col_cuticle_N domain-containing protein</fullName>
    </submittedName>
</protein>
<feature type="transmembrane region" description="Helical" evidence="1">
    <location>
        <begin position="74"/>
        <end position="100"/>
    </location>
</feature>
<feature type="transmembrane region" description="Helical" evidence="1">
    <location>
        <begin position="12"/>
        <end position="45"/>
    </location>
</feature>
<keyword evidence="1" id="KW-1133">Transmembrane helix</keyword>
<proteinExistence type="predicted"/>
<keyword evidence="1" id="KW-0812">Transmembrane</keyword>
<reference evidence="3" key="1">
    <citation type="submission" date="2016-11" db="UniProtKB">
        <authorList>
            <consortium name="WormBaseParasite"/>
        </authorList>
    </citation>
    <scope>IDENTIFICATION</scope>
</reference>
<dbReference type="AlphaFoldDB" id="A0A1I7UYX1"/>
<evidence type="ECO:0000313" key="3">
    <source>
        <dbReference type="WBParaSite" id="Csp11.Scaffold630.g20730.t1"/>
    </source>
</evidence>
<dbReference type="WBParaSite" id="Csp11.Scaffold630.g20730.t1">
    <property type="protein sequence ID" value="Csp11.Scaffold630.g20730.t1"/>
    <property type="gene ID" value="Csp11.Scaffold630.g20730"/>
</dbReference>
<dbReference type="STRING" id="1561998.A0A1I7UYX1"/>
<evidence type="ECO:0000313" key="2">
    <source>
        <dbReference type="Proteomes" id="UP000095282"/>
    </source>
</evidence>
<name>A0A1I7UYX1_9PELO</name>
<organism evidence="2 3">
    <name type="scientific">Caenorhabditis tropicalis</name>
    <dbReference type="NCBI Taxonomy" id="1561998"/>
    <lineage>
        <taxon>Eukaryota</taxon>
        <taxon>Metazoa</taxon>
        <taxon>Ecdysozoa</taxon>
        <taxon>Nematoda</taxon>
        <taxon>Chromadorea</taxon>
        <taxon>Rhabditida</taxon>
        <taxon>Rhabditina</taxon>
        <taxon>Rhabditomorpha</taxon>
        <taxon>Rhabditoidea</taxon>
        <taxon>Rhabditidae</taxon>
        <taxon>Peloderinae</taxon>
        <taxon>Caenorhabditis</taxon>
    </lineage>
</organism>
<dbReference type="Proteomes" id="UP000095282">
    <property type="component" value="Unplaced"/>
</dbReference>
<dbReference type="eggNOG" id="KOG0791">
    <property type="taxonomic scope" value="Eukaryota"/>
</dbReference>
<evidence type="ECO:0000256" key="1">
    <source>
        <dbReference type="SAM" id="Phobius"/>
    </source>
</evidence>
<keyword evidence="2" id="KW-1185">Reference proteome</keyword>
<keyword evidence="1" id="KW-0472">Membrane</keyword>
<accession>A0A1I7UYX1</accession>
<sequence length="107" mass="12460">MLVLLNEHQRRLPIFVVSSTLFLPFLRFCIFVLLRFFLFFFFFFFSFDTLSSLMRSAKVTRECPKHTGSETPAIPLLTVVAVLIVIAFAGIVGTIFLFFWNRTKKAR</sequence>